<keyword evidence="1" id="KW-0812">Transmembrane</keyword>
<sequence>MDKKRLRKMRIKQVSVINTLIIVFIIIFFTFVGGLEITQSQFFLILGIIILAQTLVRWFKRKSTKSIIPVFEQVATYEKQKMGKEWKKQYNTGTISNLFLSGIFLLQAYLFTGVNDRGIHIDKGFMLVTFLISAVIINVALYFHIRKVDQSHTASEFKGYTLKSYLIGAAGGVALTFIFFTGLIFYVLTFR</sequence>
<evidence type="ECO:0000313" key="3">
    <source>
        <dbReference type="Proteomes" id="UP000199474"/>
    </source>
</evidence>
<feature type="transmembrane region" description="Helical" evidence="1">
    <location>
        <begin position="16"/>
        <end position="35"/>
    </location>
</feature>
<organism evidence="2 3">
    <name type="scientific">Lentibacillus persicus</name>
    <dbReference type="NCBI Taxonomy" id="640948"/>
    <lineage>
        <taxon>Bacteria</taxon>
        <taxon>Bacillati</taxon>
        <taxon>Bacillota</taxon>
        <taxon>Bacilli</taxon>
        <taxon>Bacillales</taxon>
        <taxon>Bacillaceae</taxon>
        <taxon>Lentibacillus</taxon>
    </lineage>
</organism>
<feature type="transmembrane region" description="Helical" evidence="1">
    <location>
        <begin position="90"/>
        <end position="112"/>
    </location>
</feature>
<feature type="transmembrane region" description="Helical" evidence="1">
    <location>
        <begin position="165"/>
        <end position="188"/>
    </location>
</feature>
<keyword evidence="1" id="KW-0472">Membrane</keyword>
<proteinExistence type="predicted"/>
<reference evidence="3" key="1">
    <citation type="submission" date="2016-10" db="EMBL/GenBank/DDBJ databases">
        <authorList>
            <person name="Varghese N."/>
            <person name="Submissions S."/>
        </authorList>
    </citation>
    <scope>NUCLEOTIDE SEQUENCE [LARGE SCALE GENOMIC DNA]</scope>
    <source>
        <strain evidence="3">DSM 22530</strain>
    </source>
</reference>
<keyword evidence="1" id="KW-1133">Transmembrane helix</keyword>
<evidence type="ECO:0000256" key="1">
    <source>
        <dbReference type="SAM" id="Phobius"/>
    </source>
</evidence>
<dbReference type="STRING" id="640948.SAMN05216238_10162"/>
<dbReference type="Proteomes" id="UP000199474">
    <property type="component" value="Unassembled WGS sequence"/>
</dbReference>
<protein>
    <submittedName>
        <fullName evidence="2">Uncharacterized protein</fullName>
    </submittedName>
</protein>
<evidence type="ECO:0000313" key="2">
    <source>
        <dbReference type="EMBL" id="SFD37887.1"/>
    </source>
</evidence>
<name>A0A1I1RUU2_9BACI</name>
<dbReference type="OrthoDB" id="2990059at2"/>
<feature type="transmembrane region" description="Helical" evidence="1">
    <location>
        <begin position="124"/>
        <end position="145"/>
    </location>
</feature>
<dbReference type="RefSeq" id="WP_090079854.1">
    <property type="nucleotide sequence ID" value="NZ_FOMR01000001.1"/>
</dbReference>
<dbReference type="AlphaFoldDB" id="A0A1I1RUU2"/>
<gene>
    <name evidence="2" type="ORF">SAMN05216238_10162</name>
</gene>
<feature type="transmembrane region" description="Helical" evidence="1">
    <location>
        <begin position="41"/>
        <end position="59"/>
    </location>
</feature>
<dbReference type="EMBL" id="FOMR01000001">
    <property type="protein sequence ID" value="SFD37887.1"/>
    <property type="molecule type" value="Genomic_DNA"/>
</dbReference>
<keyword evidence="3" id="KW-1185">Reference proteome</keyword>
<accession>A0A1I1RUU2</accession>